<dbReference type="RefSeq" id="WP_170842223.1">
    <property type="nucleotide sequence ID" value="NZ_FWFW01000002.1"/>
</dbReference>
<dbReference type="Pfam" id="PF13624">
    <property type="entry name" value="SurA_N_3"/>
    <property type="match status" value="1"/>
</dbReference>
<evidence type="ECO:0000256" key="3">
    <source>
        <dbReference type="ARBA" id="ARBA00030642"/>
    </source>
</evidence>
<evidence type="ECO:0000256" key="6">
    <source>
        <dbReference type="SAM" id="SignalP"/>
    </source>
</evidence>
<name>A0A1Y5RPQ9_9RHOB</name>
<dbReference type="AlphaFoldDB" id="A0A1Y5RPQ9"/>
<dbReference type="Proteomes" id="UP000193307">
    <property type="component" value="Unassembled WGS sequence"/>
</dbReference>
<keyword evidence="9" id="KW-1185">Reference proteome</keyword>
<dbReference type="Gene3D" id="1.10.4030.10">
    <property type="entry name" value="Porin chaperone SurA, peptide-binding domain"/>
    <property type="match status" value="1"/>
</dbReference>
<keyword evidence="2 6" id="KW-0732">Signal</keyword>
<dbReference type="Pfam" id="PF00639">
    <property type="entry name" value="Rotamase"/>
    <property type="match status" value="1"/>
</dbReference>
<dbReference type="PANTHER" id="PTHR47637">
    <property type="entry name" value="CHAPERONE SURA"/>
    <property type="match status" value="1"/>
</dbReference>
<proteinExistence type="predicted"/>
<keyword evidence="5 8" id="KW-0413">Isomerase</keyword>
<dbReference type="PROSITE" id="PS50198">
    <property type="entry name" value="PPIC_PPIASE_2"/>
    <property type="match status" value="1"/>
</dbReference>
<reference evidence="8 9" key="1">
    <citation type="submission" date="2017-03" db="EMBL/GenBank/DDBJ databases">
        <authorList>
            <person name="Afonso C.L."/>
            <person name="Miller P.J."/>
            <person name="Scott M.A."/>
            <person name="Spackman E."/>
            <person name="Goraichik I."/>
            <person name="Dimitrov K.M."/>
            <person name="Suarez D.L."/>
            <person name="Swayne D.E."/>
        </authorList>
    </citation>
    <scope>NUCLEOTIDE SEQUENCE [LARGE SCALE GENOMIC DNA]</scope>
    <source>
        <strain evidence="8 9">CECT 7971</strain>
    </source>
</reference>
<feature type="signal peptide" evidence="6">
    <location>
        <begin position="1"/>
        <end position="40"/>
    </location>
</feature>
<protein>
    <recommendedName>
        <fullName evidence="1">Parvulin-like PPIase</fullName>
    </recommendedName>
    <alternativeName>
        <fullName evidence="3">Peptidyl-prolyl cis-trans isomerase plp</fullName>
    </alternativeName>
    <alternativeName>
        <fullName evidence="4">Rotamase plp</fullName>
    </alternativeName>
</protein>
<accession>A0A1Y5RPQ9</accession>
<evidence type="ECO:0000259" key="7">
    <source>
        <dbReference type="PROSITE" id="PS50198"/>
    </source>
</evidence>
<evidence type="ECO:0000313" key="8">
    <source>
        <dbReference type="EMBL" id="SLN22591.1"/>
    </source>
</evidence>
<dbReference type="InterPro" id="IPR046357">
    <property type="entry name" value="PPIase_dom_sf"/>
</dbReference>
<dbReference type="InterPro" id="IPR027304">
    <property type="entry name" value="Trigger_fact/SurA_dom_sf"/>
</dbReference>
<dbReference type="STRING" id="658057.SAMN04488032_11746"/>
<dbReference type="GO" id="GO:0003755">
    <property type="term" value="F:peptidyl-prolyl cis-trans isomerase activity"/>
    <property type="evidence" value="ECO:0007669"/>
    <property type="project" value="UniProtKB-KW"/>
</dbReference>
<dbReference type="Gene3D" id="3.10.50.40">
    <property type="match status" value="1"/>
</dbReference>
<dbReference type="EMBL" id="FWFW01000002">
    <property type="protein sequence ID" value="SLN22591.1"/>
    <property type="molecule type" value="Genomic_DNA"/>
</dbReference>
<dbReference type="SUPFAM" id="SSF109998">
    <property type="entry name" value="Triger factor/SurA peptide-binding domain-like"/>
    <property type="match status" value="1"/>
</dbReference>
<organism evidence="8 9">
    <name type="scientific">Pacificibacter marinus</name>
    <dbReference type="NCBI Taxonomy" id="658057"/>
    <lineage>
        <taxon>Bacteria</taxon>
        <taxon>Pseudomonadati</taxon>
        <taxon>Pseudomonadota</taxon>
        <taxon>Alphaproteobacteria</taxon>
        <taxon>Rhodobacterales</taxon>
        <taxon>Roseobacteraceae</taxon>
        <taxon>Pacificibacter</taxon>
    </lineage>
</organism>
<sequence>MTLKSIRSQVTGQTPRFTRFMQAGCMAALALCSTVTSGTAQNLFAPAAQVNDSVVTVYEMQQRVQLMSVLGGGITPKVALDTLIDERIKKDTAKRYEIEPNKDDIAAAITDFAKRGDLAPEQLLSLLAQNGVSSQSFRDFVVSGLAWRDYARARFAARVNVSEADIDRALRDNGPSGGLMVSMSEIFLPARDDAERAQSEQLAKQIAANPSISAFAAAARKYSVAPSREKSGRMTPSPIGNLPGPLRAAATTLKPGEVSAPLSTGNAIGIFQLRSLAEINTPTPTADSIEYAAYYIAGGHSEKGLAAAAKLRARIDTCDDLYGIAKNQPAEALDIDTLPMSQIPTDVAKELAQLDPGESSIALTRSNGETLVFLMLCERTFERTASVDREAVKTQILSTRIGALAESHLAELRADATIVIK</sequence>
<evidence type="ECO:0000256" key="5">
    <source>
        <dbReference type="PROSITE-ProRule" id="PRU00278"/>
    </source>
</evidence>
<dbReference type="PANTHER" id="PTHR47637:SF1">
    <property type="entry name" value="CHAPERONE SURA"/>
    <property type="match status" value="1"/>
</dbReference>
<feature type="chain" id="PRO_5011004398" description="Parvulin-like PPIase" evidence="6">
    <location>
        <begin position="41"/>
        <end position="421"/>
    </location>
</feature>
<evidence type="ECO:0000313" key="9">
    <source>
        <dbReference type="Proteomes" id="UP000193307"/>
    </source>
</evidence>
<dbReference type="InterPro" id="IPR000297">
    <property type="entry name" value="PPIase_PpiC"/>
</dbReference>
<dbReference type="InterPro" id="IPR050280">
    <property type="entry name" value="OMP_Chaperone_SurA"/>
</dbReference>
<keyword evidence="5" id="KW-0697">Rotamase</keyword>
<evidence type="ECO:0000256" key="1">
    <source>
        <dbReference type="ARBA" id="ARBA00018370"/>
    </source>
</evidence>
<dbReference type="SUPFAM" id="SSF54534">
    <property type="entry name" value="FKBP-like"/>
    <property type="match status" value="1"/>
</dbReference>
<gene>
    <name evidence="8" type="primary">surA</name>
    <name evidence="8" type="ORF">PAM7971_00695</name>
</gene>
<evidence type="ECO:0000256" key="2">
    <source>
        <dbReference type="ARBA" id="ARBA00022729"/>
    </source>
</evidence>
<evidence type="ECO:0000256" key="4">
    <source>
        <dbReference type="ARBA" id="ARBA00031484"/>
    </source>
</evidence>
<feature type="domain" description="PpiC" evidence="7">
    <location>
        <begin position="179"/>
        <end position="275"/>
    </location>
</feature>